<proteinExistence type="predicted"/>
<dbReference type="AlphaFoldDB" id="A0A1H6Y315"/>
<accession>A0A1H6Y315</accession>
<dbReference type="Pfam" id="PF05939">
    <property type="entry name" value="Phage_min_tail"/>
    <property type="match status" value="1"/>
</dbReference>
<dbReference type="EMBL" id="FNYQ01000076">
    <property type="protein sequence ID" value="SEJ31542.1"/>
    <property type="molecule type" value="Genomic_DNA"/>
</dbReference>
<evidence type="ECO:0000313" key="2">
    <source>
        <dbReference type="Proteomes" id="UP000199250"/>
    </source>
</evidence>
<sequence length="136" mass="14722">MPIETFTWAPALDAQGETAFRTRTAQFGDGYAQVVGDGINNKQQSWPLTFIRKGAEAQAILDFFDRHAGYKGFLWTPPLGQLGLWRVSTHSLRPMGGGLYTIAATFEQAFAPGGDAQVSNPPSQALVINPAVIVLE</sequence>
<gene>
    <name evidence="1" type="ORF">SAMN04244572_03511</name>
</gene>
<reference evidence="1 2" key="1">
    <citation type="submission" date="2016-10" db="EMBL/GenBank/DDBJ databases">
        <authorList>
            <person name="de Groot N.N."/>
        </authorList>
    </citation>
    <scope>NUCLEOTIDE SEQUENCE [LARGE SCALE GENOMIC DNA]</scope>
    <source>
        <strain evidence="1 2">DSM 373</strain>
    </source>
</reference>
<organism evidence="1 2">
    <name type="scientific">Azotobacter beijerinckii</name>
    <dbReference type="NCBI Taxonomy" id="170623"/>
    <lineage>
        <taxon>Bacteria</taxon>
        <taxon>Pseudomonadati</taxon>
        <taxon>Pseudomonadota</taxon>
        <taxon>Gammaproteobacteria</taxon>
        <taxon>Pseudomonadales</taxon>
        <taxon>Pseudomonadaceae</taxon>
        <taxon>Azotobacter</taxon>
    </lineage>
</organism>
<evidence type="ECO:0000313" key="1">
    <source>
        <dbReference type="EMBL" id="SEJ31542.1"/>
    </source>
</evidence>
<protein>
    <submittedName>
        <fullName evidence="1">Phage-related protein</fullName>
    </submittedName>
</protein>
<name>A0A1H6Y315_9GAMM</name>
<dbReference type="OrthoDB" id="8607203at2"/>
<dbReference type="RefSeq" id="WP_090734055.1">
    <property type="nucleotide sequence ID" value="NZ_FNYQ01000076.1"/>
</dbReference>
<dbReference type="Proteomes" id="UP000199250">
    <property type="component" value="Unassembled WGS sequence"/>
</dbReference>
<dbReference type="InterPro" id="IPR010265">
    <property type="entry name" value="Phage_lambda_TipM"/>
</dbReference>